<evidence type="ECO:0000259" key="1">
    <source>
        <dbReference type="Pfam" id="PF04149"/>
    </source>
</evidence>
<evidence type="ECO:0000313" key="2">
    <source>
        <dbReference type="EMBL" id="MBU2667647.1"/>
    </source>
</evidence>
<keyword evidence="3" id="KW-1185">Reference proteome</keyword>
<accession>A0ABS5YW30</accession>
<gene>
    <name evidence="2" type="ORF">KOI35_29450</name>
</gene>
<dbReference type="RefSeq" id="WP_215791884.1">
    <property type="nucleotide sequence ID" value="NZ_JAHKKG010000009.1"/>
</dbReference>
<organism evidence="2 3">
    <name type="scientific">Paractinoplanes bogorensis</name>
    <dbReference type="NCBI Taxonomy" id="1610840"/>
    <lineage>
        <taxon>Bacteria</taxon>
        <taxon>Bacillati</taxon>
        <taxon>Actinomycetota</taxon>
        <taxon>Actinomycetes</taxon>
        <taxon>Micromonosporales</taxon>
        <taxon>Micromonosporaceae</taxon>
        <taxon>Paractinoplanes</taxon>
    </lineage>
</organism>
<dbReference type="InterPro" id="IPR007278">
    <property type="entry name" value="DUF397"/>
</dbReference>
<proteinExistence type="predicted"/>
<dbReference type="Proteomes" id="UP001519654">
    <property type="component" value="Unassembled WGS sequence"/>
</dbReference>
<dbReference type="EMBL" id="JAHKKG010000009">
    <property type="protein sequence ID" value="MBU2667647.1"/>
    <property type="molecule type" value="Genomic_DNA"/>
</dbReference>
<evidence type="ECO:0000313" key="3">
    <source>
        <dbReference type="Proteomes" id="UP001519654"/>
    </source>
</evidence>
<protein>
    <submittedName>
        <fullName evidence="2">DUF397 domain-containing protein</fullName>
    </submittedName>
</protein>
<name>A0ABS5YW30_9ACTN</name>
<reference evidence="2 3" key="1">
    <citation type="submission" date="2021-06" db="EMBL/GenBank/DDBJ databases">
        <title>Actinoplanes lichenicola sp. nov., and Actinoplanes ovalisporus sp. nov., isolated from lichen in Thailand.</title>
        <authorList>
            <person name="Saeng-In P."/>
            <person name="Kanchanasin P."/>
            <person name="Yuki M."/>
            <person name="Kudo T."/>
            <person name="Ohkuma M."/>
            <person name="Phongsopitanun W."/>
            <person name="Tanasupawat S."/>
        </authorList>
    </citation>
    <scope>NUCLEOTIDE SEQUENCE [LARGE SCALE GENOMIC DNA]</scope>
    <source>
        <strain evidence="2 3">NBRC 110975</strain>
    </source>
</reference>
<comment type="caution">
    <text evidence="2">The sequence shown here is derived from an EMBL/GenBank/DDBJ whole genome shotgun (WGS) entry which is preliminary data.</text>
</comment>
<feature type="domain" description="DUF397" evidence="1">
    <location>
        <begin position="8"/>
        <end position="58"/>
    </location>
</feature>
<dbReference type="Pfam" id="PF04149">
    <property type="entry name" value="DUF397"/>
    <property type="match status" value="1"/>
</dbReference>
<sequence length="64" mass="7123">MNETESPKWRRSSRCSGGTCIEVAKVGGTYLIRDSKNPQLPAHSFTEDEWVAFVAGVKGDEFVF</sequence>